<dbReference type="Proteomes" id="UP000440513">
    <property type="component" value="Unassembled WGS sequence"/>
</dbReference>
<comment type="caution">
    <text evidence="2">The sequence shown here is derived from an EMBL/GenBank/DDBJ whole genome shotgun (WGS) entry which is preliminary data.</text>
</comment>
<proteinExistence type="predicted"/>
<feature type="domain" description="NTP pyrophosphohydrolase MazG-like" evidence="1">
    <location>
        <begin position="24"/>
        <end position="91"/>
    </location>
</feature>
<organism evidence="2 3">
    <name type="scientific">Oliverpabstia intestinalis</name>
    <dbReference type="NCBI Taxonomy" id="2606633"/>
    <lineage>
        <taxon>Bacteria</taxon>
        <taxon>Bacillati</taxon>
        <taxon>Bacillota</taxon>
        <taxon>Clostridia</taxon>
        <taxon>Lachnospirales</taxon>
        <taxon>Lachnospiraceae</taxon>
        <taxon>Oliverpabstia</taxon>
    </lineage>
</organism>
<dbReference type="Pfam" id="PF03819">
    <property type="entry name" value="MazG"/>
    <property type="match status" value="1"/>
</dbReference>
<keyword evidence="2" id="KW-0378">Hydrolase</keyword>
<dbReference type="PIRSF" id="PIRSF036521">
    <property type="entry name" value="UCP036521_pph"/>
    <property type="match status" value="1"/>
</dbReference>
<keyword evidence="3" id="KW-1185">Reference proteome</keyword>
<dbReference type="InterPro" id="IPR011411">
    <property type="entry name" value="MazG-related_YvdC"/>
</dbReference>
<dbReference type="Gene3D" id="1.10.287.1080">
    <property type="entry name" value="MazG-like"/>
    <property type="match status" value="1"/>
</dbReference>
<dbReference type="InterPro" id="IPR004518">
    <property type="entry name" value="MazG-like_dom"/>
</dbReference>
<evidence type="ECO:0000313" key="3">
    <source>
        <dbReference type="Proteomes" id="UP000440513"/>
    </source>
</evidence>
<dbReference type="SUPFAM" id="SSF101386">
    <property type="entry name" value="all-alpha NTP pyrophosphatases"/>
    <property type="match status" value="1"/>
</dbReference>
<gene>
    <name evidence="2" type="ORF">FYJ57_13405</name>
</gene>
<evidence type="ECO:0000313" key="2">
    <source>
        <dbReference type="EMBL" id="MST67681.1"/>
    </source>
</evidence>
<dbReference type="AlphaFoldDB" id="A0A7X2P549"/>
<evidence type="ECO:0000259" key="1">
    <source>
        <dbReference type="Pfam" id="PF03819"/>
    </source>
</evidence>
<sequence>MKISVSDYEDYLYDHYKEHGIDTSLFMKLVEEVGEVAEVLNKRDGRKASDNEDLKSQLANELVDVIHYAFAIASLNEIDLNDVILEKDKKTSIKYNHERNLEQFMLER</sequence>
<dbReference type="EMBL" id="VUMS01000036">
    <property type="protein sequence ID" value="MST67681.1"/>
    <property type="molecule type" value="Genomic_DNA"/>
</dbReference>
<reference evidence="2 3" key="1">
    <citation type="submission" date="2019-08" db="EMBL/GenBank/DDBJ databases">
        <title>In-depth cultivation of the pig gut microbiome towards novel bacterial diversity and tailored functional studies.</title>
        <authorList>
            <person name="Wylensek D."/>
            <person name="Hitch T.C.A."/>
            <person name="Clavel T."/>
        </authorList>
    </citation>
    <scope>NUCLEOTIDE SEQUENCE [LARGE SCALE GENOMIC DNA]</scope>
    <source>
        <strain evidence="2 3">BSM-380-WT-5A</strain>
    </source>
</reference>
<name>A0A7X2P549_9FIRM</name>
<protein>
    <submittedName>
        <fullName evidence="2">Nucleotide pyrophosphohydrolase</fullName>
    </submittedName>
</protein>
<dbReference type="RefSeq" id="WP_154433035.1">
    <property type="nucleotide sequence ID" value="NZ_VUMS01000036.1"/>
</dbReference>
<dbReference type="GO" id="GO:0016787">
    <property type="term" value="F:hydrolase activity"/>
    <property type="evidence" value="ECO:0007669"/>
    <property type="project" value="UniProtKB-KW"/>
</dbReference>
<accession>A0A7X2P549</accession>